<dbReference type="Pfam" id="PF01370">
    <property type="entry name" value="Epimerase"/>
    <property type="match status" value="1"/>
</dbReference>
<sequence>MRSVIYKLDLTKLYLVTGAAGFIGFHLAKTLLDQGATVVGYDNINDYYDTKFKYARLTILEKYNNFTFIKGDLADKQAIDKLFIEFKPQIVVNLAAQAGVRYSIENPETYINSNIIGFFNILEACRHYNVEHLIYASSSSVYGANQKVPFSIYDKTDTPVSLYAATKKSNELMAYTYSHLYGIPTTGLRFFTVYGPYGRPDMAYFSFTKSIMEGKPIKIFNNGDMYRDFTYIDDIVKGIEHILCNPPEQDENKIKYKIYNIGNNKPVKLMDYIEILENYLGKKAMKEYLPMQPGDVYQTYADICDLEEDFHFIPSTSIEIGLSRFVEWYKSISILE</sequence>
<dbReference type="InterPro" id="IPR036291">
    <property type="entry name" value="NAD(P)-bd_dom_sf"/>
</dbReference>
<evidence type="ECO:0000313" key="3">
    <source>
        <dbReference type="EMBL" id="HCL01041.1"/>
    </source>
</evidence>
<evidence type="ECO:0000256" key="1">
    <source>
        <dbReference type="ARBA" id="ARBA00023027"/>
    </source>
</evidence>
<dbReference type="AlphaFoldDB" id="A0A3D2X1L7"/>
<gene>
    <name evidence="3" type="ORF">DHW61_01215</name>
</gene>
<accession>A0A3D2X1L7</accession>
<reference evidence="3 4" key="1">
    <citation type="journal article" date="2018" name="Nat. Biotechnol.">
        <title>A standardized bacterial taxonomy based on genome phylogeny substantially revises the tree of life.</title>
        <authorList>
            <person name="Parks D.H."/>
            <person name="Chuvochina M."/>
            <person name="Waite D.W."/>
            <person name="Rinke C."/>
            <person name="Skarshewski A."/>
            <person name="Chaumeil P.A."/>
            <person name="Hugenholtz P."/>
        </authorList>
    </citation>
    <scope>NUCLEOTIDE SEQUENCE [LARGE SCALE GENOMIC DNA]</scope>
    <source>
        <strain evidence="3">UBA11728</strain>
    </source>
</reference>
<dbReference type="SUPFAM" id="SSF51735">
    <property type="entry name" value="NAD(P)-binding Rossmann-fold domains"/>
    <property type="match status" value="1"/>
</dbReference>
<protein>
    <submittedName>
        <fullName evidence="3">NAD-dependent epimerase</fullName>
    </submittedName>
</protein>
<dbReference type="Gene3D" id="3.40.50.720">
    <property type="entry name" value="NAD(P)-binding Rossmann-like Domain"/>
    <property type="match status" value="1"/>
</dbReference>
<comment type="caution">
    <text evidence="3">The sequence shown here is derived from an EMBL/GenBank/DDBJ whole genome shotgun (WGS) entry which is preliminary data.</text>
</comment>
<organism evidence="3 4">
    <name type="scientific">Lachnoclostridium phytofermentans</name>
    <dbReference type="NCBI Taxonomy" id="66219"/>
    <lineage>
        <taxon>Bacteria</taxon>
        <taxon>Bacillati</taxon>
        <taxon>Bacillota</taxon>
        <taxon>Clostridia</taxon>
        <taxon>Lachnospirales</taxon>
        <taxon>Lachnospiraceae</taxon>
    </lineage>
</organism>
<evidence type="ECO:0000313" key="4">
    <source>
        <dbReference type="Proteomes" id="UP000262969"/>
    </source>
</evidence>
<dbReference type="CDD" id="cd05253">
    <property type="entry name" value="UDP_GE_SDE_e"/>
    <property type="match status" value="1"/>
</dbReference>
<evidence type="ECO:0000259" key="2">
    <source>
        <dbReference type="Pfam" id="PF01370"/>
    </source>
</evidence>
<dbReference type="EMBL" id="DPVV01000047">
    <property type="protein sequence ID" value="HCL01041.1"/>
    <property type="molecule type" value="Genomic_DNA"/>
</dbReference>
<feature type="domain" description="NAD-dependent epimerase/dehydratase" evidence="2">
    <location>
        <begin position="15"/>
        <end position="262"/>
    </location>
</feature>
<dbReference type="PANTHER" id="PTHR43574">
    <property type="entry name" value="EPIMERASE-RELATED"/>
    <property type="match status" value="1"/>
</dbReference>
<dbReference type="Proteomes" id="UP000262969">
    <property type="component" value="Unassembled WGS sequence"/>
</dbReference>
<keyword evidence="1" id="KW-0520">NAD</keyword>
<dbReference type="Gene3D" id="3.90.25.10">
    <property type="entry name" value="UDP-galactose 4-epimerase, domain 1"/>
    <property type="match status" value="1"/>
</dbReference>
<dbReference type="InterPro" id="IPR001509">
    <property type="entry name" value="Epimerase_deHydtase"/>
</dbReference>
<dbReference type="PRINTS" id="PR01713">
    <property type="entry name" value="NUCEPIMERASE"/>
</dbReference>
<proteinExistence type="predicted"/>
<name>A0A3D2X1L7_9FIRM</name>